<dbReference type="EMBL" id="CM056742">
    <property type="protein sequence ID" value="KAJ8681087.1"/>
    <property type="molecule type" value="Genomic_DNA"/>
</dbReference>
<gene>
    <name evidence="1" type="ORF">QAD02_016874</name>
</gene>
<protein>
    <submittedName>
        <fullName evidence="1">Uncharacterized protein</fullName>
    </submittedName>
</protein>
<proteinExistence type="predicted"/>
<name>A0ACC2PF67_9HYME</name>
<reference evidence="1" key="1">
    <citation type="submission" date="2023-04" db="EMBL/GenBank/DDBJ databases">
        <title>A chromosome-level genome assembly of the parasitoid wasp Eretmocerus hayati.</title>
        <authorList>
            <person name="Zhong Y."/>
            <person name="Liu S."/>
            <person name="Liu Y."/>
        </authorList>
    </citation>
    <scope>NUCLEOTIDE SEQUENCE</scope>
    <source>
        <strain evidence="1">ZJU_SS_LIU_2023</strain>
    </source>
</reference>
<evidence type="ECO:0000313" key="1">
    <source>
        <dbReference type="EMBL" id="KAJ8681087.1"/>
    </source>
</evidence>
<organism evidence="1 2">
    <name type="scientific">Eretmocerus hayati</name>
    <dbReference type="NCBI Taxonomy" id="131215"/>
    <lineage>
        <taxon>Eukaryota</taxon>
        <taxon>Metazoa</taxon>
        <taxon>Ecdysozoa</taxon>
        <taxon>Arthropoda</taxon>
        <taxon>Hexapoda</taxon>
        <taxon>Insecta</taxon>
        <taxon>Pterygota</taxon>
        <taxon>Neoptera</taxon>
        <taxon>Endopterygota</taxon>
        <taxon>Hymenoptera</taxon>
        <taxon>Apocrita</taxon>
        <taxon>Proctotrupomorpha</taxon>
        <taxon>Chalcidoidea</taxon>
        <taxon>Aphelinidae</taxon>
        <taxon>Aphelininae</taxon>
        <taxon>Eretmocerus</taxon>
    </lineage>
</organism>
<keyword evidence="2" id="KW-1185">Reference proteome</keyword>
<evidence type="ECO:0000313" key="2">
    <source>
        <dbReference type="Proteomes" id="UP001239111"/>
    </source>
</evidence>
<comment type="caution">
    <text evidence="1">The sequence shown here is derived from an EMBL/GenBank/DDBJ whole genome shotgun (WGS) entry which is preliminary data.</text>
</comment>
<accession>A0ACC2PF67</accession>
<dbReference type="Proteomes" id="UP001239111">
    <property type="component" value="Chromosome 2"/>
</dbReference>
<sequence length="407" mass="47080">MFFVLVVCSFFSAVVLENRVGLSTGSDIQIWAPNNVSLYSTSVDIRNDKGFIYLMCDDDEERPEKRFSLDVKCTLHLVTPTGRKQECELHYEDSGSGHFISFRPFGEERILFSTFETGKEKLVSHHPRIIDWSDCSSHKIAISTITLGQWERLVVYPNEFHLLLHGDKMCGNLEHCKIKFNQRGEMIGEVVANPLVYDFFSEIRTPPESQANGSFTYGTLKPNYPDGRAIYTYANGTQKVLASWQHKALYQMGSYDHDLYAFCRTTGKFRKYGWEFWCMQYDWRTGESMNFTFDGYPEKRNESTQFYIRSVFNLDKGKFLFATIECGKIVCDKLHLSTVNSSGQIEKSTAFPMNLKSLEEFLWLDSATSHSDDEFCFNFSSSNFLTDTVDDNRFVSFYNKCIPRSWI</sequence>